<dbReference type="RefSeq" id="XP_022320251.1">
    <property type="nucleotide sequence ID" value="XM_022464543.1"/>
</dbReference>
<evidence type="ECO:0000313" key="5">
    <source>
        <dbReference type="RefSeq" id="XP_022320250.1"/>
    </source>
</evidence>
<dbReference type="PANTHER" id="PTHR14187:SF5">
    <property type="entry name" value="HEAT SHOCK 70 KDA PROTEIN 12A"/>
    <property type="match status" value="1"/>
</dbReference>
<dbReference type="KEGG" id="cvn:111122678"/>
<dbReference type="Gene3D" id="3.30.420.40">
    <property type="match status" value="2"/>
</dbReference>
<evidence type="ECO:0000256" key="2">
    <source>
        <dbReference type="ARBA" id="ARBA00022741"/>
    </source>
</evidence>
<dbReference type="SUPFAM" id="SSF53067">
    <property type="entry name" value="Actin-like ATPase domain"/>
    <property type="match status" value="2"/>
</dbReference>
<organism evidence="4 6">
    <name type="scientific">Crassostrea virginica</name>
    <name type="common">Eastern oyster</name>
    <dbReference type="NCBI Taxonomy" id="6565"/>
    <lineage>
        <taxon>Eukaryota</taxon>
        <taxon>Metazoa</taxon>
        <taxon>Spiralia</taxon>
        <taxon>Lophotrochozoa</taxon>
        <taxon>Mollusca</taxon>
        <taxon>Bivalvia</taxon>
        <taxon>Autobranchia</taxon>
        <taxon>Pteriomorphia</taxon>
        <taxon>Ostreida</taxon>
        <taxon>Ostreoidea</taxon>
        <taxon>Ostreidae</taxon>
        <taxon>Crassostrea</taxon>
    </lineage>
</organism>
<evidence type="ECO:0000256" key="1">
    <source>
        <dbReference type="ARBA" id="ARBA00007381"/>
    </source>
</evidence>
<proteinExistence type="inferred from homology"/>
<dbReference type="InterPro" id="IPR013126">
    <property type="entry name" value="Hsp_70_fam"/>
</dbReference>
<evidence type="ECO:0000313" key="8">
    <source>
        <dbReference type="RefSeq" id="XP_022320253.1"/>
    </source>
</evidence>
<dbReference type="PANTHER" id="PTHR14187">
    <property type="entry name" value="ALPHA KINASE/ELONGATION FACTOR 2 KINASE"/>
    <property type="match status" value="1"/>
</dbReference>
<dbReference type="RefSeq" id="XP_022320252.1">
    <property type="nucleotide sequence ID" value="XM_022464544.1"/>
</dbReference>
<dbReference type="Proteomes" id="UP000694844">
    <property type="component" value="Chromosome 3"/>
</dbReference>
<evidence type="ECO:0000256" key="3">
    <source>
        <dbReference type="ARBA" id="ARBA00022840"/>
    </source>
</evidence>
<dbReference type="AlphaFoldDB" id="A0A8B8D0H1"/>
<evidence type="ECO:0000313" key="7">
    <source>
        <dbReference type="RefSeq" id="XP_022320252.1"/>
    </source>
</evidence>
<dbReference type="InterPro" id="IPR043129">
    <property type="entry name" value="ATPase_NBD"/>
</dbReference>
<dbReference type="RefSeq" id="XP_022320253.1">
    <property type="nucleotide sequence ID" value="XM_022464545.1"/>
</dbReference>
<dbReference type="Pfam" id="PF00012">
    <property type="entry name" value="HSP70"/>
    <property type="match status" value="1"/>
</dbReference>
<reference evidence="5 6" key="1">
    <citation type="submission" date="2025-04" db="UniProtKB">
        <authorList>
            <consortium name="RefSeq"/>
        </authorList>
    </citation>
    <scope>IDENTIFICATION</scope>
    <source>
        <tissue evidence="5 6">Whole sample</tissue>
    </source>
</reference>
<name>A0A8B8D0H1_CRAVI</name>
<sequence length="581" mass="65961">MDDTITSKCEKLIVAAIDFGTTSSGYAFSFKDSWSKVLTNNWQDGSLISHKAPTVLLLNREAEFVAFGYEAEDQYAHLTENGTHEEYYLFQRFQMILHQDEELNRGVKCDELCGKKLEAIKVFAFCIKYLKKKLLEEIQNKVLGTFTDDDIEYVLTVPAIWDDKAKMFMREAASNAGIKSETLTMVPKPVAALIYCQHLHLENEDLSASALGVVSPGEKYMLVDLGGGTTDITVHEKAEDNTLAELVPVSGGPWGGKSVDDAFMKFLSELVGSDAMKLLKEESMEDFVEICRSFETKKRTIPPEKNGFTTIPLPESYFNYGKKCHKVKDFKEVIEKSPTYKDKVKSAPGKLKWQNDHFRRFFFKKTVDSIIKHIDDLFQETLVQDVGTIFMVGGFSDCEILQKEVKKHFNDKKVIIPAEAGLAVLKGAVYFGHVPQAISRRSAYTYGIQTCPPFDENNHPESKKMTMRGNTRCKDVFFKYVKKGERIYPGYEKSQIFHTVGDAMEKLECSVFISDHPSPVFVDEKGCRRLGILEIPLTKAESRSRREIEESMIFGETELKVRAEDLFTGTVKEVIFDLLRE</sequence>
<comment type="similarity">
    <text evidence="1">Belongs to the heat shock protein 70 family.</text>
</comment>
<accession>A0A8B8D0H1</accession>
<keyword evidence="4" id="KW-1185">Reference proteome</keyword>
<keyword evidence="3" id="KW-0067">ATP-binding</keyword>
<dbReference type="GO" id="GO:0005524">
    <property type="term" value="F:ATP binding"/>
    <property type="evidence" value="ECO:0007669"/>
    <property type="project" value="UniProtKB-KW"/>
</dbReference>
<keyword evidence="2" id="KW-0547">Nucleotide-binding</keyword>
<gene>
    <name evidence="5 6 7 8" type="primary">LOC111122678</name>
</gene>
<protein>
    <submittedName>
        <fullName evidence="5 6">Heat shock 70 kDa protein 12A-like</fullName>
    </submittedName>
</protein>
<dbReference type="GO" id="GO:0140662">
    <property type="term" value="F:ATP-dependent protein folding chaperone"/>
    <property type="evidence" value="ECO:0007669"/>
    <property type="project" value="InterPro"/>
</dbReference>
<evidence type="ECO:0000313" key="4">
    <source>
        <dbReference type="Proteomes" id="UP000694844"/>
    </source>
</evidence>
<dbReference type="CDD" id="cd10229">
    <property type="entry name" value="ASKHA_NBD_HSP70_HSPA12"/>
    <property type="match status" value="1"/>
</dbReference>
<evidence type="ECO:0000313" key="6">
    <source>
        <dbReference type="RefSeq" id="XP_022320251.1"/>
    </source>
</evidence>
<dbReference type="RefSeq" id="XP_022320250.1">
    <property type="nucleotide sequence ID" value="XM_022464542.1"/>
</dbReference>
<dbReference type="GeneID" id="111122678"/>
<dbReference type="OrthoDB" id="6110756at2759"/>